<gene>
    <name evidence="1" type="ORF">Tci_835135</name>
</gene>
<comment type="caution">
    <text evidence="1">The sequence shown here is derived from an EMBL/GenBank/DDBJ whole genome shotgun (WGS) entry which is preliminary data.</text>
</comment>
<proteinExistence type="predicted"/>
<name>A0A699QB31_TANCI</name>
<organism evidence="1">
    <name type="scientific">Tanacetum cinerariifolium</name>
    <name type="common">Dalmatian daisy</name>
    <name type="synonym">Chrysanthemum cinerariifolium</name>
    <dbReference type="NCBI Taxonomy" id="118510"/>
    <lineage>
        <taxon>Eukaryota</taxon>
        <taxon>Viridiplantae</taxon>
        <taxon>Streptophyta</taxon>
        <taxon>Embryophyta</taxon>
        <taxon>Tracheophyta</taxon>
        <taxon>Spermatophyta</taxon>
        <taxon>Magnoliopsida</taxon>
        <taxon>eudicotyledons</taxon>
        <taxon>Gunneridae</taxon>
        <taxon>Pentapetalae</taxon>
        <taxon>asterids</taxon>
        <taxon>campanulids</taxon>
        <taxon>Asterales</taxon>
        <taxon>Asteraceae</taxon>
        <taxon>Asteroideae</taxon>
        <taxon>Anthemideae</taxon>
        <taxon>Anthemidinae</taxon>
        <taxon>Tanacetum</taxon>
    </lineage>
</organism>
<reference evidence="1" key="1">
    <citation type="journal article" date="2019" name="Sci. Rep.">
        <title>Draft genome of Tanacetum cinerariifolium, the natural source of mosquito coil.</title>
        <authorList>
            <person name="Yamashiro T."/>
            <person name="Shiraishi A."/>
            <person name="Satake H."/>
            <person name="Nakayama K."/>
        </authorList>
    </citation>
    <scope>NUCLEOTIDE SEQUENCE</scope>
</reference>
<dbReference type="AlphaFoldDB" id="A0A699QB31"/>
<sequence>MSDSLFDVYTNVESAKELWDSLKSKYMAEDSLSKKFLKRVVRTNITNKTKVENGPMGTTTVLTRNQSWNVGSVERLVTSKGIVVVVKRTTQMLVVLKRGIRTNPKTKVDAIAWWIDSGGTTYLCKDH</sequence>
<evidence type="ECO:0000313" key="1">
    <source>
        <dbReference type="EMBL" id="GFC63165.1"/>
    </source>
</evidence>
<dbReference type="EMBL" id="BKCJ010996791">
    <property type="protein sequence ID" value="GFC63165.1"/>
    <property type="molecule type" value="Genomic_DNA"/>
</dbReference>
<protein>
    <submittedName>
        <fullName evidence="1">Zinc finger, CCHC-type</fullName>
    </submittedName>
</protein>
<accession>A0A699QB31</accession>